<evidence type="ECO:0000256" key="1">
    <source>
        <dbReference type="ARBA" id="ARBA00022723"/>
    </source>
</evidence>
<dbReference type="OrthoDB" id="4161332at2759"/>
<dbReference type="CDD" id="cd12148">
    <property type="entry name" value="fungal_TF_MHR"/>
    <property type="match status" value="1"/>
</dbReference>
<dbReference type="InterPro" id="IPR001138">
    <property type="entry name" value="Zn2Cys6_DnaBD"/>
</dbReference>
<reference evidence="5 6" key="1">
    <citation type="journal article" date="2015" name="Genome Announc.">
        <title>Draft Genome Sequence and Gene Annotation of the Entomopathogenic Fungus Verticillium hemipterigenum.</title>
        <authorList>
            <person name="Horn F."/>
            <person name="Habel A."/>
            <person name="Scharf D.H."/>
            <person name="Dworschak J."/>
            <person name="Brakhage A.A."/>
            <person name="Guthke R."/>
            <person name="Hertweck C."/>
            <person name="Linde J."/>
        </authorList>
    </citation>
    <scope>NUCLEOTIDE SEQUENCE [LARGE SCALE GENOMIC DNA]</scope>
</reference>
<dbReference type="InterPro" id="IPR036864">
    <property type="entry name" value="Zn2-C6_fun-type_DNA-bd_sf"/>
</dbReference>
<dbReference type="PROSITE" id="PS50048">
    <property type="entry name" value="ZN2_CY6_FUNGAL_2"/>
    <property type="match status" value="1"/>
</dbReference>
<dbReference type="HOGENOM" id="CLU_1046570_0_0_1"/>
<feature type="region of interest" description="Disordered" evidence="3">
    <location>
        <begin position="1"/>
        <end position="27"/>
    </location>
</feature>
<dbReference type="GO" id="GO:0003677">
    <property type="term" value="F:DNA binding"/>
    <property type="evidence" value="ECO:0007669"/>
    <property type="project" value="InterPro"/>
</dbReference>
<keyword evidence="6" id="KW-1185">Reference proteome</keyword>
<keyword evidence="2" id="KW-0539">Nucleus</keyword>
<evidence type="ECO:0000256" key="2">
    <source>
        <dbReference type="ARBA" id="ARBA00023242"/>
    </source>
</evidence>
<feature type="domain" description="Zn(2)-C6 fungal-type" evidence="4">
    <location>
        <begin position="30"/>
        <end position="63"/>
    </location>
</feature>
<dbReference type="PANTHER" id="PTHR47425:SF3">
    <property type="entry name" value="ZN(II)2CYS6 TRANSCRIPTION FACTOR (EUROFUNG)"/>
    <property type="match status" value="1"/>
</dbReference>
<dbReference type="SMART" id="SM00066">
    <property type="entry name" value="GAL4"/>
    <property type="match status" value="1"/>
</dbReference>
<dbReference type="SUPFAM" id="SSF57701">
    <property type="entry name" value="Zn2/Cys6 DNA-binding domain"/>
    <property type="match status" value="1"/>
</dbReference>
<evidence type="ECO:0000256" key="3">
    <source>
        <dbReference type="SAM" id="MobiDB-lite"/>
    </source>
</evidence>
<feature type="compositionally biased region" description="Low complexity" evidence="3">
    <location>
        <begin position="84"/>
        <end position="96"/>
    </location>
</feature>
<dbReference type="EMBL" id="CDHN01000001">
    <property type="protein sequence ID" value="CEJ83047.1"/>
    <property type="molecule type" value="Genomic_DNA"/>
</dbReference>
<feature type="region of interest" description="Disordered" evidence="3">
    <location>
        <begin position="64"/>
        <end position="97"/>
    </location>
</feature>
<gene>
    <name evidence="5" type="ORF">VHEMI03079</name>
</gene>
<dbReference type="InterPro" id="IPR052761">
    <property type="entry name" value="Fungal_Detox/Toxin_TFs"/>
</dbReference>
<dbReference type="CDD" id="cd00067">
    <property type="entry name" value="GAL4"/>
    <property type="match status" value="1"/>
</dbReference>
<feature type="compositionally biased region" description="Basic residues" evidence="3">
    <location>
        <begin position="65"/>
        <end position="75"/>
    </location>
</feature>
<dbReference type="GO" id="GO:0006351">
    <property type="term" value="P:DNA-templated transcription"/>
    <property type="evidence" value="ECO:0007669"/>
    <property type="project" value="InterPro"/>
</dbReference>
<organism evidence="5 6">
    <name type="scientific">[Torrubiella] hemipterigena</name>
    <dbReference type="NCBI Taxonomy" id="1531966"/>
    <lineage>
        <taxon>Eukaryota</taxon>
        <taxon>Fungi</taxon>
        <taxon>Dikarya</taxon>
        <taxon>Ascomycota</taxon>
        <taxon>Pezizomycotina</taxon>
        <taxon>Sordariomycetes</taxon>
        <taxon>Hypocreomycetidae</taxon>
        <taxon>Hypocreales</taxon>
        <taxon>Clavicipitaceae</taxon>
        <taxon>Clavicipitaceae incertae sedis</taxon>
        <taxon>'Torrubiella' clade</taxon>
    </lineage>
</organism>
<protein>
    <recommendedName>
        <fullName evidence="4">Zn(2)-C6 fungal-type domain-containing protein</fullName>
    </recommendedName>
</protein>
<accession>A0A0A1T9T8</accession>
<dbReference type="PANTHER" id="PTHR47425">
    <property type="entry name" value="FARB-RELATED"/>
    <property type="match status" value="1"/>
</dbReference>
<dbReference type="AlphaFoldDB" id="A0A0A1T9T8"/>
<dbReference type="InterPro" id="IPR007219">
    <property type="entry name" value="XnlR_reg_dom"/>
</dbReference>
<dbReference type="Proteomes" id="UP000039046">
    <property type="component" value="Unassembled WGS sequence"/>
</dbReference>
<dbReference type="Pfam" id="PF04082">
    <property type="entry name" value="Fungal_trans"/>
    <property type="match status" value="1"/>
</dbReference>
<dbReference type="Pfam" id="PF00172">
    <property type="entry name" value="Zn_clus"/>
    <property type="match status" value="1"/>
</dbReference>
<dbReference type="STRING" id="1531966.A0A0A1T9T8"/>
<sequence length="266" mass="29463">MQATRSNAAKSPREADSSPAQQGRTRSRIACQTCNRRKVKCDVSQTGAPCSNCRGDGAAACITVPRKKHRPRRQRNAANRISHGSQSTSQPSTGQPVDQDSLVLLEHADTTSVPDLEDNTNSYMGDGRGPRLSVYHLCHPQSPDKPSPAHTKTVSTHKPHELEYLRLSGAFTLLPEDLYADLIRTYFHHVHFSLPIIDAARFLTEFHSNGTRNISPLLLWSMLLAAANFTEPHVLNRAGFTTRKALKTAMYERAKVGLQAPLLLFF</sequence>
<evidence type="ECO:0000259" key="4">
    <source>
        <dbReference type="PROSITE" id="PS50048"/>
    </source>
</evidence>
<evidence type="ECO:0000313" key="5">
    <source>
        <dbReference type="EMBL" id="CEJ83047.1"/>
    </source>
</evidence>
<name>A0A0A1T9T8_9HYPO</name>
<keyword evidence="1" id="KW-0479">Metal-binding</keyword>
<evidence type="ECO:0000313" key="6">
    <source>
        <dbReference type="Proteomes" id="UP000039046"/>
    </source>
</evidence>
<dbReference type="GO" id="GO:0008270">
    <property type="term" value="F:zinc ion binding"/>
    <property type="evidence" value="ECO:0007669"/>
    <property type="project" value="InterPro"/>
</dbReference>
<feature type="compositionally biased region" description="Polar residues" evidence="3">
    <location>
        <begin position="18"/>
        <end position="27"/>
    </location>
</feature>
<proteinExistence type="predicted"/>
<dbReference type="Gene3D" id="4.10.240.10">
    <property type="entry name" value="Zn(2)-C6 fungal-type DNA-binding domain"/>
    <property type="match status" value="1"/>
</dbReference>
<dbReference type="GO" id="GO:0000981">
    <property type="term" value="F:DNA-binding transcription factor activity, RNA polymerase II-specific"/>
    <property type="evidence" value="ECO:0007669"/>
    <property type="project" value="InterPro"/>
</dbReference>